<keyword evidence="8" id="KW-0472">Membrane</keyword>
<dbReference type="PANTHER" id="PTHR43520">
    <property type="entry name" value="ATP7, ISOFORM B"/>
    <property type="match status" value="1"/>
</dbReference>
<comment type="subcellular location">
    <subcellularLocation>
        <location evidence="1">Cell membrane</location>
        <topology evidence="1">Multi-pass membrane protein</topology>
    </subcellularLocation>
</comment>
<keyword evidence="2" id="KW-0813">Transport</keyword>
<feature type="transmembrane region" description="Helical" evidence="8">
    <location>
        <begin position="284"/>
        <end position="305"/>
    </location>
</feature>
<evidence type="ECO:0000313" key="9">
    <source>
        <dbReference type="EMBL" id="ANY17020.1"/>
    </source>
</evidence>
<evidence type="ECO:0000256" key="8">
    <source>
        <dbReference type="SAM" id="Phobius"/>
    </source>
</evidence>
<gene>
    <name evidence="10" type="primary">copA_3</name>
    <name evidence="9" type="ORF">BBN53_14725</name>
    <name evidence="10" type="ORF">ERS370011_03868</name>
</gene>
<evidence type="ECO:0000256" key="5">
    <source>
        <dbReference type="ARBA" id="ARBA00022842"/>
    </source>
</evidence>
<keyword evidence="4" id="KW-0597">Phosphoprotein</keyword>
<keyword evidence="7" id="KW-0406">Ion transport</keyword>
<evidence type="ECO:0000256" key="6">
    <source>
        <dbReference type="ARBA" id="ARBA00022967"/>
    </source>
</evidence>
<keyword evidence="5" id="KW-0460">Magnesium</keyword>
<keyword evidence="10" id="KW-0378">Hydrolase</keyword>
<evidence type="ECO:0000313" key="11">
    <source>
        <dbReference type="Proteomes" id="UP000053096"/>
    </source>
</evidence>
<proteinExistence type="predicted"/>
<dbReference type="GO" id="GO:0005886">
    <property type="term" value="C:plasma membrane"/>
    <property type="evidence" value="ECO:0007669"/>
    <property type="project" value="UniProtKB-SubCell"/>
</dbReference>
<reference evidence="10 11" key="1">
    <citation type="submission" date="2015-09" db="EMBL/GenBank/DDBJ databases">
        <authorList>
            <person name="Jackson K.R."/>
            <person name="Lunt B.L."/>
            <person name="Fisher J.N.B."/>
            <person name="Gardner A.V."/>
            <person name="Bailey M.E."/>
            <person name="Deus L.M."/>
            <person name="Earl A.S."/>
            <person name="Gibby P.D."/>
            <person name="Hartmann K.A."/>
            <person name="Liu J.E."/>
            <person name="Manci A.M."/>
            <person name="Nielsen D.A."/>
            <person name="Solomon M.B."/>
            <person name="Breakwell D.P."/>
            <person name="Burnett S.H."/>
            <person name="Grose J.H."/>
        </authorList>
    </citation>
    <scope>NUCLEOTIDE SEQUENCE [LARGE SCALE GENOMIC DNA]</scope>
    <source>
        <strain evidence="10 11">2789STDY5608636</strain>
    </source>
</reference>
<reference evidence="9 12" key="2">
    <citation type="submission" date="2016-07" db="EMBL/GenBank/DDBJ databases">
        <title>Complete genome sequences of Bordetella pseudohinzii.</title>
        <authorList>
            <person name="Spilker T."/>
            <person name="Darrah R."/>
            <person name="LiPuma J.J."/>
        </authorList>
    </citation>
    <scope>NUCLEOTIDE SEQUENCE [LARGE SCALE GENOMIC DNA]</scope>
    <source>
        <strain evidence="9 12">HI4681</strain>
    </source>
</reference>
<feature type="transmembrane region" description="Helical" evidence="8">
    <location>
        <begin position="63"/>
        <end position="87"/>
    </location>
</feature>
<sequence length="309" mass="33143">MRAHSLFALPPALPAPQRLARRHALLRLGVAWLAMMQAMMFAWPGYVRPETMPADALSTLDTAIVLMNWASLLVSVPVVLYCAWPVWAGAWRSVREGRAGMDVPVALGILAAFLPSAQATWLGQGAVYFDSVTMFVAFLLSARYLDLCARQASLLAPPAARTMLALTGRALSGRADRVAAQFVTAQVVLALGAGLAWMHWEPARALPVMVALLVMSCPCAMAMAVPAALAAAHKAAGEQACASPAALARLRHELRRNALGSLYGSLAWHLMMVPLALAGWVAPWLAALTMFLSSMAVAGHAWRLCRRWA</sequence>
<organism evidence="10 11">
    <name type="scientific">Bordetella pseudohinzii</name>
    <dbReference type="NCBI Taxonomy" id="1331258"/>
    <lineage>
        <taxon>Bacteria</taxon>
        <taxon>Pseudomonadati</taxon>
        <taxon>Pseudomonadota</taxon>
        <taxon>Betaproteobacteria</taxon>
        <taxon>Burkholderiales</taxon>
        <taxon>Alcaligenaceae</taxon>
        <taxon>Bordetella</taxon>
    </lineage>
</organism>
<keyword evidence="3" id="KW-1003">Cell membrane</keyword>
<dbReference type="EMBL" id="CYTV01000016">
    <property type="protein sequence ID" value="CUJ12103.1"/>
    <property type="molecule type" value="Genomic_DNA"/>
</dbReference>
<accession>A0A0J6BQQ1</accession>
<dbReference type="EC" id="3.6.3.-" evidence="10"/>
<dbReference type="GO" id="GO:0055070">
    <property type="term" value="P:copper ion homeostasis"/>
    <property type="evidence" value="ECO:0007669"/>
    <property type="project" value="TreeGrafter"/>
</dbReference>
<keyword evidence="8" id="KW-1133">Transmembrane helix</keyword>
<dbReference type="KEGG" id="bpdz:BBN53_14725"/>
<dbReference type="GO" id="GO:0016787">
    <property type="term" value="F:hydrolase activity"/>
    <property type="evidence" value="ECO:0007669"/>
    <property type="project" value="UniProtKB-KW"/>
</dbReference>
<dbReference type="PANTHER" id="PTHR43520:SF5">
    <property type="entry name" value="CATION-TRANSPORTING P-TYPE ATPASE-RELATED"/>
    <property type="match status" value="1"/>
</dbReference>
<accession>A0A0M7HNZ8</accession>
<dbReference type="GO" id="GO:0005507">
    <property type="term" value="F:copper ion binding"/>
    <property type="evidence" value="ECO:0007669"/>
    <property type="project" value="TreeGrafter"/>
</dbReference>
<name>A0A0J6BQQ1_9BORD</name>
<evidence type="ECO:0000256" key="2">
    <source>
        <dbReference type="ARBA" id="ARBA00022448"/>
    </source>
</evidence>
<evidence type="ECO:0000313" key="12">
    <source>
        <dbReference type="Proteomes" id="UP000092950"/>
    </source>
</evidence>
<evidence type="ECO:0000256" key="7">
    <source>
        <dbReference type="ARBA" id="ARBA00023065"/>
    </source>
</evidence>
<dbReference type="GO" id="GO:0043682">
    <property type="term" value="F:P-type divalent copper transporter activity"/>
    <property type="evidence" value="ECO:0007669"/>
    <property type="project" value="TreeGrafter"/>
</dbReference>
<evidence type="ECO:0000256" key="4">
    <source>
        <dbReference type="ARBA" id="ARBA00022553"/>
    </source>
</evidence>
<evidence type="ECO:0000313" key="10">
    <source>
        <dbReference type="EMBL" id="CUJ12103.1"/>
    </source>
</evidence>
<dbReference type="AlphaFoldDB" id="A0A0J6BQQ1"/>
<feature type="transmembrane region" description="Helical" evidence="8">
    <location>
        <begin position="127"/>
        <end position="145"/>
    </location>
</feature>
<dbReference type="OrthoDB" id="8552908at2"/>
<dbReference type="EMBL" id="CP016440">
    <property type="protein sequence ID" value="ANY17020.1"/>
    <property type="molecule type" value="Genomic_DNA"/>
</dbReference>
<feature type="transmembrane region" description="Helical" evidence="8">
    <location>
        <begin position="24"/>
        <end position="43"/>
    </location>
</feature>
<keyword evidence="12" id="KW-1185">Reference proteome</keyword>
<dbReference type="RefSeq" id="WP_043214671.1">
    <property type="nucleotide sequence ID" value="NZ_CAJGUP010000076.1"/>
</dbReference>
<evidence type="ECO:0000256" key="3">
    <source>
        <dbReference type="ARBA" id="ARBA00022475"/>
    </source>
</evidence>
<feature type="transmembrane region" description="Helical" evidence="8">
    <location>
        <begin position="99"/>
        <end position="121"/>
    </location>
</feature>
<dbReference type="Proteomes" id="UP000092950">
    <property type="component" value="Chromosome"/>
</dbReference>
<feature type="transmembrane region" description="Helical" evidence="8">
    <location>
        <begin position="206"/>
        <end position="229"/>
    </location>
</feature>
<keyword evidence="6" id="KW-1278">Translocase</keyword>
<evidence type="ECO:0000256" key="1">
    <source>
        <dbReference type="ARBA" id="ARBA00004651"/>
    </source>
</evidence>
<protein>
    <submittedName>
        <fullName evidence="10">Copper-exporting P-type ATPase A</fullName>
        <ecNumber evidence="10">3.6.3.-</ecNumber>
    </submittedName>
</protein>
<keyword evidence="8" id="KW-0812">Transmembrane</keyword>
<feature type="transmembrane region" description="Helical" evidence="8">
    <location>
        <begin position="178"/>
        <end position="200"/>
    </location>
</feature>
<dbReference type="Proteomes" id="UP000053096">
    <property type="component" value="Unassembled WGS sequence"/>
</dbReference>
<feature type="transmembrane region" description="Helical" evidence="8">
    <location>
        <begin position="258"/>
        <end position="278"/>
    </location>
</feature>